<keyword evidence="10" id="KW-0732">Signal</keyword>
<organism evidence="13 14">
    <name type="scientific">Lutimaribacter saemankumensis</name>
    <dbReference type="NCBI Taxonomy" id="490829"/>
    <lineage>
        <taxon>Bacteria</taxon>
        <taxon>Pseudomonadati</taxon>
        <taxon>Pseudomonadota</taxon>
        <taxon>Alphaproteobacteria</taxon>
        <taxon>Rhodobacterales</taxon>
        <taxon>Roseobacteraceae</taxon>
        <taxon>Lutimaribacter</taxon>
    </lineage>
</organism>
<keyword evidence="2 8" id="KW-0813">Transport</keyword>
<dbReference type="AlphaFoldDB" id="A0A1G8GGD5"/>
<dbReference type="Pfam" id="PF07715">
    <property type="entry name" value="Plug"/>
    <property type="match status" value="1"/>
</dbReference>
<evidence type="ECO:0000256" key="9">
    <source>
        <dbReference type="RuleBase" id="RU003357"/>
    </source>
</evidence>
<name>A0A1G8GGD5_9RHOB</name>
<feature type="domain" description="TonB-dependent receptor-like beta-barrel" evidence="11">
    <location>
        <begin position="251"/>
        <end position="657"/>
    </location>
</feature>
<dbReference type="InterPro" id="IPR012910">
    <property type="entry name" value="Plug_dom"/>
</dbReference>
<keyword evidence="6 8" id="KW-0472">Membrane</keyword>
<keyword evidence="3 8" id="KW-1134">Transmembrane beta strand</keyword>
<evidence type="ECO:0000256" key="4">
    <source>
        <dbReference type="ARBA" id="ARBA00022692"/>
    </source>
</evidence>
<evidence type="ECO:0000256" key="7">
    <source>
        <dbReference type="ARBA" id="ARBA00023237"/>
    </source>
</evidence>
<dbReference type="InterPro" id="IPR039426">
    <property type="entry name" value="TonB-dep_rcpt-like"/>
</dbReference>
<feature type="domain" description="TonB-dependent receptor plug" evidence="12">
    <location>
        <begin position="52"/>
        <end position="162"/>
    </location>
</feature>
<dbReference type="PANTHER" id="PTHR30069:SF56">
    <property type="entry name" value="TONB-DEPENDENT HEME RECEPTOR A"/>
    <property type="match status" value="1"/>
</dbReference>
<evidence type="ECO:0000256" key="6">
    <source>
        <dbReference type="ARBA" id="ARBA00023136"/>
    </source>
</evidence>
<dbReference type="Proteomes" id="UP000199340">
    <property type="component" value="Unassembled WGS sequence"/>
</dbReference>
<evidence type="ECO:0000256" key="1">
    <source>
        <dbReference type="ARBA" id="ARBA00004571"/>
    </source>
</evidence>
<evidence type="ECO:0000256" key="5">
    <source>
        <dbReference type="ARBA" id="ARBA00023077"/>
    </source>
</evidence>
<keyword evidence="14" id="KW-1185">Reference proteome</keyword>
<evidence type="ECO:0000259" key="12">
    <source>
        <dbReference type="Pfam" id="PF07715"/>
    </source>
</evidence>
<feature type="signal peptide" evidence="10">
    <location>
        <begin position="1"/>
        <end position="23"/>
    </location>
</feature>
<dbReference type="GO" id="GO:0009279">
    <property type="term" value="C:cell outer membrane"/>
    <property type="evidence" value="ECO:0007669"/>
    <property type="project" value="UniProtKB-SubCell"/>
</dbReference>
<dbReference type="Gene3D" id="2.40.170.20">
    <property type="entry name" value="TonB-dependent receptor, beta-barrel domain"/>
    <property type="match status" value="1"/>
</dbReference>
<sequence length="686" mass="73204">MLKTTLRGTTALICLSLAMPAAAQDSPSFDDPGYLGTLVLTGGKRDLSFGTALPRTVVEAEEIEDRQASTVAQLIDSVPGVTLVNGTTPQGSGINIRGFGANTTYGSDQKIAVQVDGASVGSEELYRIGTQLFTDPLLYREVEVLRGTIGSFAYGSGIVGGVVKLETRNASDFTGGLPGFGGSQTFEYGSNGNAWVTSTNLAWMPADGAEFLLNYSLRDQGDLAAGDGTIIGNSAFRTPSYLAKGRFTFGQDNAHTLSFGHSRTVADDRDVPYDQFETTAGSFGRVDRVTDTRQTTLEYGYNPASDLIDLRATLSYADQSIDTTYIDGSSPFQMGAPVTVFCANPFFGVICADNRYETTKLTVSNRAVFTTGGIGHDMLAGVEFMRRVRLDAPSAPGGQDRRFAAFVVNEMAMGPVTLTPAIRYESSDLQSAVPLAGVPDSYASDALMGGVSLAYDFGNGLSVFGSAAYTEGLPIIDDLSASAVSQARLGMSEKSHTFEIGVEYTGMDVFAPGDNLTIRGNAYRTRLWDITSYTVSGSTATDLDKVESHGFELEASYGMASGVYVDLAGHVGNGTEFNPDGSTVVWRNSAADRIQMTLGKKWGDDFDLSWEVVHAADRRDALGDALPDSTIHNLRASWRPGQGWLDGSEVRLGIENLFDQDYVGHLSSSSRKAPGRTVKLSLTKSF</sequence>
<keyword evidence="13" id="KW-0675">Receptor</keyword>
<evidence type="ECO:0000259" key="11">
    <source>
        <dbReference type="Pfam" id="PF00593"/>
    </source>
</evidence>
<feature type="chain" id="PRO_5011741490" evidence="10">
    <location>
        <begin position="24"/>
        <end position="686"/>
    </location>
</feature>
<dbReference type="InterPro" id="IPR036942">
    <property type="entry name" value="Beta-barrel_TonB_sf"/>
</dbReference>
<gene>
    <name evidence="13" type="ORF">SAMN05421850_10172</name>
</gene>
<dbReference type="GO" id="GO:0015344">
    <property type="term" value="F:siderophore uptake transmembrane transporter activity"/>
    <property type="evidence" value="ECO:0007669"/>
    <property type="project" value="TreeGrafter"/>
</dbReference>
<dbReference type="RefSeq" id="WP_090025318.1">
    <property type="nucleotide sequence ID" value="NZ_FNEB01000001.1"/>
</dbReference>
<dbReference type="PANTHER" id="PTHR30069">
    <property type="entry name" value="TONB-DEPENDENT OUTER MEMBRANE RECEPTOR"/>
    <property type="match status" value="1"/>
</dbReference>
<reference evidence="13 14" key="1">
    <citation type="submission" date="2016-10" db="EMBL/GenBank/DDBJ databases">
        <authorList>
            <person name="de Groot N.N."/>
        </authorList>
    </citation>
    <scope>NUCLEOTIDE SEQUENCE [LARGE SCALE GENOMIC DNA]</scope>
    <source>
        <strain evidence="13 14">DSM 28010</strain>
    </source>
</reference>
<evidence type="ECO:0000256" key="3">
    <source>
        <dbReference type="ARBA" id="ARBA00022452"/>
    </source>
</evidence>
<evidence type="ECO:0000256" key="8">
    <source>
        <dbReference type="PROSITE-ProRule" id="PRU01360"/>
    </source>
</evidence>
<comment type="similarity">
    <text evidence="8 9">Belongs to the TonB-dependent receptor family.</text>
</comment>
<accession>A0A1G8GGD5</accession>
<evidence type="ECO:0000256" key="2">
    <source>
        <dbReference type="ARBA" id="ARBA00022448"/>
    </source>
</evidence>
<dbReference type="STRING" id="490829.SAMN05421850_10172"/>
<dbReference type="InterPro" id="IPR037066">
    <property type="entry name" value="Plug_dom_sf"/>
</dbReference>
<keyword evidence="7 8" id="KW-0998">Cell outer membrane</keyword>
<comment type="subcellular location">
    <subcellularLocation>
        <location evidence="1 8">Cell outer membrane</location>
        <topology evidence="1 8">Multi-pass membrane protein</topology>
    </subcellularLocation>
</comment>
<evidence type="ECO:0000313" key="14">
    <source>
        <dbReference type="Proteomes" id="UP000199340"/>
    </source>
</evidence>
<protein>
    <submittedName>
        <fullName evidence="13">Hemoglobin/transferrin/lactoferrin receptor protein</fullName>
    </submittedName>
</protein>
<dbReference type="InterPro" id="IPR000531">
    <property type="entry name" value="Beta-barrel_TonB"/>
</dbReference>
<dbReference type="EMBL" id="FNEB01000001">
    <property type="protein sequence ID" value="SDH93396.1"/>
    <property type="molecule type" value="Genomic_DNA"/>
</dbReference>
<dbReference type="GO" id="GO:0044718">
    <property type="term" value="P:siderophore transmembrane transport"/>
    <property type="evidence" value="ECO:0007669"/>
    <property type="project" value="TreeGrafter"/>
</dbReference>
<evidence type="ECO:0000313" key="13">
    <source>
        <dbReference type="EMBL" id="SDH93396.1"/>
    </source>
</evidence>
<keyword evidence="5 9" id="KW-0798">TonB box</keyword>
<proteinExistence type="inferred from homology"/>
<dbReference type="CDD" id="cd01347">
    <property type="entry name" value="ligand_gated_channel"/>
    <property type="match status" value="1"/>
</dbReference>
<evidence type="ECO:0000256" key="10">
    <source>
        <dbReference type="SAM" id="SignalP"/>
    </source>
</evidence>
<dbReference type="OrthoDB" id="9796221at2"/>
<dbReference type="PROSITE" id="PS52016">
    <property type="entry name" value="TONB_DEPENDENT_REC_3"/>
    <property type="match status" value="1"/>
</dbReference>
<dbReference type="SUPFAM" id="SSF56935">
    <property type="entry name" value="Porins"/>
    <property type="match status" value="1"/>
</dbReference>
<dbReference type="Gene3D" id="2.170.130.10">
    <property type="entry name" value="TonB-dependent receptor, plug domain"/>
    <property type="match status" value="1"/>
</dbReference>
<keyword evidence="4 8" id="KW-0812">Transmembrane</keyword>
<dbReference type="Pfam" id="PF00593">
    <property type="entry name" value="TonB_dep_Rec_b-barrel"/>
    <property type="match status" value="1"/>
</dbReference>